<dbReference type="STRING" id="1121898.GCA_000422725_00010"/>
<dbReference type="AlphaFoldDB" id="A0A0A2MGV2"/>
<organism evidence="2 3">
    <name type="scientific">Flavobacterium subsaxonicum WB 4.1-42 = DSM 21790</name>
    <dbReference type="NCBI Taxonomy" id="1121898"/>
    <lineage>
        <taxon>Bacteria</taxon>
        <taxon>Pseudomonadati</taxon>
        <taxon>Bacteroidota</taxon>
        <taxon>Flavobacteriia</taxon>
        <taxon>Flavobacteriales</taxon>
        <taxon>Flavobacteriaceae</taxon>
        <taxon>Flavobacterium</taxon>
    </lineage>
</organism>
<evidence type="ECO:0000313" key="2">
    <source>
        <dbReference type="EMBL" id="KGO91902.1"/>
    </source>
</evidence>
<gene>
    <name evidence="2" type="ORF">Q766_15795</name>
</gene>
<dbReference type="InterPro" id="IPR046219">
    <property type="entry name" value="DUF6252"/>
</dbReference>
<reference evidence="2 3" key="1">
    <citation type="submission" date="2013-09" db="EMBL/GenBank/DDBJ databases">
        <authorList>
            <person name="Zeng Z."/>
            <person name="Chen C."/>
        </authorList>
    </citation>
    <scope>NUCLEOTIDE SEQUENCE [LARGE SCALE GENOMIC DNA]</scope>
    <source>
        <strain evidence="2 3">WB 4.1-42</strain>
    </source>
</reference>
<keyword evidence="1" id="KW-0732">Signal</keyword>
<dbReference type="OrthoDB" id="1399177at2"/>
<protein>
    <recommendedName>
        <fullName evidence="4">Transferrin-binding protein B C-lobe/N-lobe beta barrel domain-containing protein</fullName>
    </recommendedName>
</protein>
<feature type="signal peptide" evidence="1">
    <location>
        <begin position="1"/>
        <end position="21"/>
    </location>
</feature>
<dbReference type="PROSITE" id="PS51257">
    <property type="entry name" value="PROKAR_LIPOPROTEIN"/>
    <property type="match status" value="1"/>
</dbReference>
<comment type="caution">
    <text evidence="2">The sequence shown here is derived from an EMBL/GenBank/DDBJ whole genome shotgun (WGS) entry which is preliminary data.</text>
</comment>
<evidence type="ECO:0000313" key="3">
    <source>
        <dbReference type="Proteomes" id="UP000030111"/>
    </source>
</evidence>
<dbReference type="RefSeq" id="WP_026991518.1">
    <property type="nucleotide sequence ID" value="NZ_JRLY01000014.1"/>
</dbReference>
<proteinExistence type="predicted"/>
<dbReference type="Proteomes" id="UP000030111">
    <property type="component" value="Unassembled WGS sequence"/>
</dbReference>
<dbReference type="EMBL" id="JRLY01000014">
    <property type="protein sequence ID" value="KGO91902.1"/>
    <property type="molecule type" value="Genomic_DNA"/>
</dbReference>
<feature type="chain" id="PRO_5001992326" description="Transferrin-binding protein B C-lobe/N-lobe beta barrel domain-containing protein" evidence="1">
    <location>
        <begin position="22"/>
        <end position="299"/>
    </location>
</feature>
<dbReference type="eggNOG" id="ENOG5033MDU">
    <property type="taxonomic scope" value="Bacteria"/>
</dbReference>
<name>A0A0A2MGV2_9FLAO</name>
<accession>A0A0A2MGV2</accession>
<evidence type="ECO:0008006" key="4">
    <source>
        <dbReference type="Google" id="ProtNLM"/>
    </source>
</evidence>
<evidence type="ECO:0000256" key="1">
    <source>
        <dbReference type="SAM" id="SignalP"/>
    </source>
</evidence>
<keyword evidence="3" id="KW-1185">Reference proteome</keyword>
<sequence>MKRTKLLSAFLVLFTAIGFISCDVEPIDPVLLDYEAPEVLPASFKVDFSGQTYTATTTEAVIADGLIAIGGIRGTNGETVGFSVVGTTTGTYSGANLIMSYEPSAISEYTYNNFNPANEETSGTVTISSIDTVNHTISGTFSFTGWWGDAEANLPSVAFTNGVFTNLPYTTSATPTPGEDDEYFKATIDGTAKDYSIISGLTAGTTLNLTGTDAATMSFMNIMVDTDITPGIYTMAESPFDGPTASYQVGEIGYFTTTGTITIISNENGFIKGTFSFNGADIDGINTIVVTAGSFNVGY</sequence>
<dbReference type="Pfam" id="PF19765">
    <property type="entry name" value="DUF6252"/>
    <property type="match status" value="1"/>
</dbReference>